<feature type="region of interest" description="Disordered" evidence="2">
    <location>
        <begin position="158"/>
        <end position="177"/>
    </location>
</feature>
<evidence type="ECO:0000313" key="4">
    <source>
        <dbReference type="Proteomes" id="UP000186817"/>
    </source>
</evidence>
<dbReference type="InterPro" id="IPR013103">
    <property type="entry name" value="RVT_2"/>
</dbReference>
<feature type="compositionally biased region" description="Basic and acidic residues" evidence="2">
    <location>
        <begin position="486"/>
        <end position="513"/>
    </location>
</feature>
<evidence type="ECO:0000256" key="1">
    <source>
        <dbReference type="SAM" id="Coils"/>
    </source>
</evidence>
<evidence type="ECO:0000256" key="2">
    <source>
        <dbReference type="SAM" id="MobiDB-lite"/>
    </source>
</evidence>
<dbReference type="OrthoDB" id="442657at2759"/>
<comment type="caution">
    <text evidence="3">The sequence shown here is derived from an EMBL/GenBank/DDBJ whole genome shotgun (WGS) entry which is preliminary data.</text>
</comment>
<dbReference type="EMBL" id="LSRX01000931">
    <property type="protein sequence ID" value="OLP86176.1"/>
    <property type="molecule type" value="Genomic_DNA"/>
</dbReference>
<keyword evidence="1" id="KW-0175">Coiled coil</keyword>
<evidence type="ECO:0000313" key="3">
    <source>
        <dbReference type="EMBL" id="OLP86176.1"/>
    </source>
</evidence>
<feature type="region of interest" description="Disordered" evidence="2">
    <location>
        <begin position="486"/>
        <end position="525"/>
    </location>
</feature>
<dbReference type="Proteomes" id="UP000186817">
    <property type="component" value="Unassembled WGS sequence"/>
</dbReference>
<sequence length="976" mass="107057">MEDVSMRRRLGTSSSNPPEAASSPSAEDQSKSRPRAQEDTAEKTTTADQRGVARGSADRGSGKGQGETAAIADGGASTAAGATVNPFWSERAKREAQLVAARPDFLGGVAGQTSRGPSSTSTEMRPSEETPAATGSTGPEYPAGAPVSFGPPAAVQTTVGEQDAAGTGQPAGEPGLRPAERQVLTEMKGILEMLVAQNTELREQNAGLQSRLEKLEEDRSAAWRSVASGGVQEGAEQPGLMLMMISLTRGRVWILLGWEQALEGIRLYQVYAPGGLQERTQILGELTNLGVARSASEAVQALRSWNRTYARARTMGVSVPDPALVLRGLDALTEGLLRKAVHAQVSFRVSTARNHLRLDHNPTMGSVMEFLKVLQSEWEQVSVSGQEETPKPPKGKNLKGKGRDEKGNYGGGKAPDAQPSAGGQWYQAEFELATVGPRHFRQRHRHANALTLNLDLIGPWTAGDDHALAGPARHILVATLGVPILKDGRPLPLEKEKEGEEKEREEGNEDEGRGVAPIDTGDEDRQLVLEDPESREESEEGELSPEEYAALYERQEAKWREIAKDLQEPVQVHEVLFAEPLRSKRSEEVLRGIQRIYSKITVMNLSVRRFHVAPVVYAGVRDPIKFVGDVDGEDCRSLCLPPILYHRRQNLCLTARKLKRKEAGEQVEILPAKAIFQRKGADIRTAFLLAPLRQHQKRTVLRPPSVLVQAGFAAPGEYWEITGALYGLQTSPADWAIYRDETLPTLEVWCDDQKTHLQRSKYDPNLWLLYCPKTSKLIAALTIYVDDLLLSGTPEASQAVWEAIKAKWKISEPEYADQGVVTFCGFEIRQQPDGIHVGQAKYVQSLLDKYSEVLGTASCPYARESEVIDAKPQESIDKLRRAQALAGELLWLATRTRPDLAFGVSRIGQLITKDVDQALRRGEEMIKYLRATKQQELIYGEPGQGHGTADQLPIARDFNLIEVFADASFCPGTDRS</sequence>
<proteinExistence type="predicted"/>
<accession>A0A1Q9CTC7</accession>
<feature type="coiled-coil region" evidence="1">
    <location>
        <begin position="191"/>
        <end position="218"/>
    </location>
</feature>
<dbReference type="AlphaFoldDB" id="A0A1Q9CTC7"/>
<feature type="region of interest" description="Disordered" evidence="2">
    <location>
        <begin position="102"/>
        <end position="153"/>
    </location>
</feature>
<feature type="region of interest" description="Disordered" evidence="2">
    <location>
        <begin position="381"/>
        <end position="421"/>
    </location>
</feature>
<dbReference type="InterPro" id="IPR043502">
    <property type="entry name" value="DNA/RNA_pol_sf"/>
</dbReference>
<feature type="compositionally biased region" description="Low complexity" evidence="2">
    <location>
        <begin position="68"/>
        <end position="81"/>
    </location>
</feature>
<dbReference type="Pfam" id="PF07727">
    <property type="entry name" value="RVT_2"/>
    <property type="match status" value="1"/>
</dbReference>
<reference evidence="3 4" key="1">
    <citation type="submission" date="2016-02" db="EMBL/GenBank/DDBJ databases">
        <title>Genome analysis of coral dinoflagellate symbionts highlights evolutionary adaptations to a symbiotic lifestyle.</title>
        <authorList>
            <person name="Aranda M."/>
            <person name="Li Y."/>
            <person name="Liew Y.J."/>
            <person name="Baumgarten S."/>
            <person name="Simakov O."/>
            <person name="Wilson M."/>
            <person name="Piel J."/>
            <person name="Ashoor H."/>
            <person name="Bougouffa S."/>
            <person name="Bajic V.B."/>
            <person name="Ryu T."/>
            <person name="Ravasi T."/>
            <person name="Bayer T."/>
            <person name="Micklem G."/>
            <person name="Kim H."/>
            <person name="Bhak J."/>
            <person name="Lajeunesse T.C."/>
            <person name="Voolstra C.R."/>
        </authorList>
    </citation>
    <scope>NUCLEOTIDE SEQUENCE [LARGE SCALE GENOMIC DNA]</scope>
    <source>
        <strain evidence="3 4">CCMP2467</strain>
    </source>
</reference>
<feature type="compositionally biased region" description="Basic and acidic residues" evidence="2">
    <location>
        <begin position="28"/>
        <end position="42"/>
    </location>
</feature>
<protein>
    <submittedName>
        <fullName evidence="3">Putative transposon protein</fullName>
    </submittedName>
</protein>
<gene>
    <name evidence="3" type="primary">TY5A</name>
    <name evidence="3" type="ORF">AK812_SmicGene32740</name>
</gene>
<feature type="compositionally biased region" description="Low complexity" evidence="2">
    <location>
        <begin position="13"/>
        <end position="27"/>
    </location>
</feature>
<keyword evidence="4" id="KW-1185">Reference proteome</keyword>
<organism evidence="3 4">
    <name type="scientific">Symbiodinium microadriaticum</name>
    <name type="common">Dinoflagellate</name>
    <name type="synonym">Zooxanthella microadriatica</name>
    <dbReference type="NCBI Taxonomy" id="2951"/>
    <lineage>
        <taxon>Eukaryota</taxon>
        <taxon>Sar</taxon>
        <taxon>Alveolata</taxon>
        <taxon>Dinophyceae</taxon>
        <taxon>Suessiales</taxon>
        <taxon>Symbiodiniaceae</taxon>
        <taxon>Symbiodinium</taxon>
    </lineage>
</organism>
<dbReference type="SUPFAM" id="SSF56672">
    <property type="entry name" value="DNA/RNA polymerases"/>
    <property type="match status" value="1"/>
</dbReference>
<feature type="region of interest" description="Disordered" evidence="2">
    <location>
        <begin position="1"/>
        <end position="81"/>
    </location>
</feature>
<name>A0A1Q9CTC7_SYMMI</name>
<feature type="compositionally biased region" description="Polar residues" evidence="2">
    <location>
        <begin position="111"/>
        <end position="124"/>
    </location>
</feature>